<feature type="region of interest" description="Disordered" evidence="1">
    <location>
        <begin position="50"/>
        <end position="80"/>
    </location>
</feature>
<evidence type="ECO:0000313" key="3">
    <source>
        <dbReference type="Proteomes" id="UP000546642"/>
    </source>
</evidence>
<evidence type="ECO:0000256" key="1">
    <source>
        <dbReference type="SAM" id="MobiDB-lite"/>
    </source>
</evidence>
<organism evidence="2 3">
    <name type="scientific">Nocardiopsis mwathae</name>
    <dbReference type="NCBI Taxonomy" id="1472723"/>
    <lineage>
        <taxon>Bacteria</taxon>
        <taxon>Bacillati</taxon>
        <taxon>Actinomycetota</taxon>
        <taxon>Actinomycetes</taxon>
        <taxon>Streptosporangiales</taxon>
        <taxon>Nocardiopsidaceae</taxon>
        <taxon>Nocardiopsis</taxon>
    </lineage>
</organism>
<evidence type="ECO:0000313" key="2">
    <source>
        <dbReference type="EMBL" id="MBB6171646.1"/>
    </source>
</evidence>
<protein>
    <submittedName>
        <fullName evidence="2">Uncharacterized protein</fullName>
    </submittedName>
</protein>
<gene>
    <name evidence="2" type="ORF">HNR23_001706</name>
</gene>
<comment type="caution">
    <text evidence="2">The sequence shown here is derived from an EMBL/GenBank/DDBJ whole genome shotgun (WGS) entry which is preliminary data.</text>
</comment>
<accession>A0A7W9YHK9</accession>
<dbReference type="EMBL" id="JACHDS010000001">
    <property type="protein sequence ID" value="MBB6171646.1"/>
    <property type="molecule type" value="Genomic_DNA"/>
</dbReference>
<dbReference type="AlphaFoldDB" id="A0A7W9YHK9"/>
<reference evidence="2 3" key="1">
    <citation type="submission" date="2020-08" db="EMBL/GenBank/DDBJ databases">
        <title>Sequencing the genomes of 1000 actinobacteria strains.</title>
        <authorList>
            <person name="Klenk H.-P."/>
        </authorList>
    </citation>
    <scope>NUCLEOTIDE SEQUENCE [LARGE SCALE GENOMIC DNA]</scope>
    <source>
        <strain evidence="2 3">DSM 46659</strain>
    </source>
</reference>
<dbReference type="Proteomes" id="UP000546642">
    <property type="component" value="Unassembled WGS sequence"/>
</dbReference>
<sequence length="80" mass="8864">MPELRQRGWSPAMVRDLLGAPDRTRTNPIFRSGAPMALYRLPRVEDAETGEGFASRAEQASRRAAAARRNADRRLEGSPA</sequence>
<feature type="compositionally biased region" description="Basic and acidic residues" evidence="1">
    <location>
        <begin position="69"/>
        <end position="80"/>
    </location>
</feature>
<keyword evidence="3" id="KW-1185">Reference proteome</keyword>
<feature type="compositionally biased region" description="Low complexity" evidence="1">
    <location>
        <begin position="54"/>
        <end position="68"/>
    </location>
</feature>
<proteinExistence type="predicted"/>
<name>A0A7W9YHK9_9ACTN</name>